<evidence type="ECO:0000256" key="4">
    <source>
        <dbReference type="ARBA" id="ARBA00022511"/>
    </source>
</evidence>
<comment type="subcellular location">
    <subcellularLocation>
        <location evidence="1">Host cell membrane</location>
        <topology evidence="1">Single-pass type I membrane protein</topology>
    </subcellularLocation>
    <subcellularLocation>
        <location evidence="2">Host endomembrane system</location>
        <topology evidence="2">Peripheral membrane protein</topology>
    </subcellularLocation>
    <subcellularLocation>
        <location evidence="3">Virion membrane</location>
        <topology evidence="3">Single-pass type I membrane protein</topology>
    </subcellularLocation>
</comment>
<keyword evidence="13" id="KW-0449">Lipoprotein</keyword>
<keyword evidence="12" id="KW-0325">Glycoprotein</keyword>
<protein>
    <recommendedName>
        <fullName evidence="16">ERVV2 protein</fullName>
    </recommendedName>
</protein>
<evidence type="ECO:0000256" key="1">
    <source>
        <dbReference type="ARBA" id="ARBA00004402"/>
    </source>
</evidence>
<dbReference type="Proteomes" id="UP000694523">
    <property type="component" value="Unplaced"/>
</dbReference>
<dbReference type="Gene3D" id="1.10.287.210">
    <property type="match status" value="1"/>
</dbReference>
<organism evidence="14 15">
    <name type="scientific">Neogobius melanostomus</name>
    <name type="common">round goby</name>
    <dbReference type="NCBI Taxonomy" id="47308"/>
    <lineage>
        <taxon>Eukaryota</taxon>
        <taxon>Metazoa</taxon>
        <taxon>Chordata</taxon>
        <taxon>Craniata</taxon>
        <taxon>Vertebrata</taxon>
        <taxon>Euteleostomi</taxon>
        <taxon>Actinopterygii</taxon>
        <taxon>Neopterygii</taxon>
        <taxon>Teleostei</taxon>
        <taxon>Neoteleostei</taxon>
        <taxon>Acanthomorphata</taxon>
        <taxon>Gobiaria</taxon>
        <taxon>Gobiiformes</taxon>
        <taxon>Gobioidei</taxon>
        <taxon>Gobiidae</taxon>
        <taxon>Benthophilinae</taxon>
        <taxon>Neogobiini</taxon>
        <taxon>Neogobius</taxon>
    </lineage>
</organism>
<keyword evidence="6" id="KW-0812">Transmembrane</keyword>
<evidence type="ECO:0000256" key="12">
    <source>
        <dbReference type="ARBA" id="ARBA00023180"/>
    </source>
</evidence>
<reference evidence="14" key="1">
    <citation type="submission" date="2025-08" db="UniProtKB">
        <authorList>
            <consortium name="Ensembl"/>
        </authorList>
    </citation>
    <scope>IDENTIFICATION</scope>
</reference>
<keyword evidence="8" id="KW-1133">Transmembrane helix</keyword>
<keyword evidence="5" id="KW-0945">Host-virus interaction</keyword>
<evidence type="ECO:0000256" key="8">
    <source>
        <dbReference type="ARBA" id="ARBA00022989"/>
    </source>
</evidence>
<evidence type="ECO:0000313" key="15">
    <source>
        <dbReference type="Proteomes" id="UP000694523"/>
    </source>
</evidence>
<dbReference type="AlphaFoldDB" id="A0A8C6U793"/>
<evidence type="ECO:0000256" key="10">
    <source>
        <dbReference type="ARBA" id="ARBA00023139"/>
    </source>
</evidence>
<evidence type="ECO:0000256" key="7">
    <source>
        <dbReference type="ARBA" id="ARBA00022870"/>
    </source>
</evidence>
<evidence type="ECO:0000256" key="2">
    <source>
        <dbReference type="ARBA" id="ARBA00004531"/>
    </source>
</evidence>
<keyword evidence="9" id="KW-0472">Membrane</keyword>
<dbReference type="InterPro" id="IPR018154">
    <property type="entry name" value="TLV/ENV_coat_polyprotein"/>
</dbReference>
<evidence type="ECO:0000256" key="13">
    <source>
        <dbReference type="ARBA" id="ARBA00023288"/>
    </source>
</evidence>
<evidence type="ECO:0000256" key="11">
    <source>
        <dbReference type="ARBA" id="ARBA00023157"/>
    </source>
</evidence>
<evidence type="ECO:0008006" key="16">
    <source>
        <dbReference type="Google" id="ProtNLM"/>
    </source>
</evidence>
<reference evidence="14" key="2">
    <citation type="submission" date="2025-09" db="UniProtKB">
        <authorList>
            <consortium name="Ensembl"/>
        </authorList>
    </citation>
    <scope>IDENTIFICATION</scope>
</reference>
<name>A0A8C6U793_9GOBI</name>
<evidence type="ECO:0000256" key="9">
    <source>
        <dbReference type="ARBA" id="ARBA00023136"/>
    </source>
</evidence>
<dbReference type="PANTHER" id="PTHR10424:SF81">
    <property type="entry name" value="ERVV2 PROTEIN"/>
    <property type="match status" value="1"/>
</dbReference>
<evidence type="ECO:0000313" key="14">
    <source>
        <dbReference type="Ensembl" id="ENSNMLP00000030282.1"/>
    </source>
</evidence>
<keyword evidence="15" id="KW-1185">Reference proteome</keyword>
<sequence>MALFPNFGISNLRTEVEYNRWRLLGFMNTTIVALNATNEELRALRTMVLQHRVVLDLLTASTGGVCAQIGTGCCTFIPDNSRDGGAITQALKDMVQRHKGKK</sequence>
<evidence type="ECO:0000256" key="6">
    <source>
        <dbReference type="ARBA" id="ARBA00022692"/>
    </source>
</evidence>
<dbReference type="Ensembl" id="ENSNMLT00000033766.1">
    <property type="protein sequence ID" value="ENSNMLP00000030282.1"/>
    <property type="gene ID" value="ENSNMLG00000019102.1"/>
</dbReference>
<dbReference type="SUPFAM" id="SSF58069">
    <property type="entry name" value="Virus ectodomain"/>
    <property type="match status" value="1"/>
</dbReference>
<keyword evidence="7" id="KW-1043">Host membrane</keyword>
<proteinExistence type="predicted"/>
<keyword evidence="10" id="KW-0564">Palmitate</keyword>
<accession>A0A8C6U793</accession>
<evidence type="ECO:0000256" key="3">
    <source>
        <dbReference type="ARBA" id="ARBA00004563"/>
    </source>
</evidence>
<dbReference type="Pfam" id="PF00429">
    <property type="entry name" value="TLV_coat"/>
    <property type="match status" value="1"/>
</dbReference>
<keyword evidence="4" id="KW-1032">Host cell membrane</keyword>
<evidence type="ECO:0000256" key="5">
    <source>
        <dbReference type="ARBA" id="ARBA00022581"/>
    </source>
</evidence>
<dbReference type="PANTHER" id="PTHR10424">
    <property type="entry name" value="VIRAL ENVELOPE PROTEIN"/>
    <property type="match status" value="1"/>
</dbReference>
<keyword evidence="11" id="KW-1015">Disulfide bond</keyword>